<evidence type="ECO:0000259" key="4">
    <source>
        <dbReference type="PROSITE" id="PS50113"/>
    </source>
</evidence>
<feature type="domain" description="Histidine kinase" evidence="2">
    <location>
        <begin position="426"/>
        <end position="635"/>
    </location>
</feature>
<dbReference type="InterPro" id="IPR013656">
    <property type="entry name" value="PAS_4"/>
</dbReference>
<feature type="domain" description="PAS" evidence="3">
    <location>
        <begin position="29"/>
        <end position="106"/>
    </location>
</feature>
<evidence type="ECO:0000313" key="5">
    <source>
        <dbReference type="EMBL" id="QLH76676.1"/>
    </source>
</evidence>
<dbReference type="AlphaFoldDB" id="A0A7D5TBT1"/>
<dbReference type="InterPro" id="IPR004358">
    <property type="entry name" value="Sig_transdc_His_kin-like_C"/>
</dbReference>
<dbReference type="SMART" id="SM00086">
    <property type="entry name" value="PAC"/>
    <property type="match status" value="2"/>
</dbReference>
<accession>A0A7D5TBT1</accession>
<evidence type="ECO:0000259" key="3">
    <source>
        <dbReference type="PROSITE" id="PS50112"/>
    </source>
</evidence>
<dbReference type="Pfam" id="PF02518">
    <property type="entry name" value="HATPase_c"/>
    <property type="match status" value="1"/>
</dbReference>
<dbReference type="InterPro" id="IPR013655">
    <property type="entry name" value="PAS_fold_3"/>
</dbReference>
<dbReference type="GO" id="GO:0016772">
    <property type="term" value="F:transferase activity, transferring phosphorus-containing groups"/>
    <property type="evidence" value="ECO:0007669"/>
    <property type="project" value="InterPro"/>
</dbReference>
<dbReference type="PROSITE" id="PS50109">
    <property type="entry name" value="HIS_KIN"/>
    <property type="match status" value="1"/>
</dbReference>
<dbReference type="RefSeq" id="WP_179910611.1">
    <property type="nucleotide sequence ID" value="NZ_CP058910.1"/>
</dbReference>
<dbReference type="Gene3D" id="3.30.565.10">
    <property type="entry name" value="Histidine kinase-like ATPase, C-terminal domain"/>
    <property type="match status" value="1"/>
</dbReference>
<dbReference type="NCBIfam" id="TIGR00229">
    <property type="entry name" value="sensory_box"/>
    <property type="match status" value="2"/>
</dbReference>
<dbReference type="InterPro" id="IPR000014">
    <property type="entry name" value="PAS"/>
</dbReference>
<dbReference type="PANTHER" id="PTHR44757:SF2">
    <property type="entry name" value="BIOFILM ARCHITECTURE MAINTENANCE PROTEIN MBAA"/>
    <property type="match status" value="1"/>
</dbReference>
<dbReference type="PANTHER" id="PTHR44757">
    <property type="entry name" value="DIGUANYLATE CYCLASE DGCP"/>
    <property type="match status" value="1"/>
</dbReference>
<dbReference type="GeneID" id="56077172"/>
<dbReference type="SUPFAM" id="SSF55785">
    <property type="entry name" value="PYP-like sensor domain (PAS domain)"/>
    <property type="match status" value="3"/>
</dbReference>
<dbReference type="InterPro" id="IPR001610">
    <property type="entry name" value="PAC"/>
</dbReference>
<dbReference type="SMART" id="SM00091">
    <property type="entry name" value="PAS"/>
    <property type="match status" value="3"/>
</dbReference>
<dbReference type="PRINTS" id="PR00344">
    <property type="entry name" value="BCTRLSENSOR"/>
</dbReference>
<evidence type="ECO:0000256" key="1">
    <source>
        <dbReference type="SAM" id="MobiDB-lite"/>
    </source>
</evidence>
<feature type="domain" description="PAC" evidence="4">
    <location>
        <begin position="369"/>
        <end position="422"/>
    </location>
</feature>
<dbReference type="Proteomes" id="UP000509667">
    <property type="component" value="Chromosome"/>
</dbReference>
<dbReference type="InterPro" id="IPR000700">
    <property type="entry name" value="PAS-assoc_C"/>
</dbReference>
<dbReference type="Pfam" id="PF08448">
    <property type="entry name" value="PAS_4"/>
    <property type="match status" value="1"/>
</dbReference>
<evidence type="ECO:0000313" key="6">
    <source>
        <dbReference type="Proteomes" id="UP000509667"/>
    </source>
</evidence>
<protein>
    <submittedName>
        <fullName evidence="5">PAS domain-containing protein</fullName>
    </submittedName>
</protein>
<dbReference type="OrthoDB" id="230688at2157"/>
<name>A0A7D5TBT1_9EURY</name>
<dbReference type="SMART" id="SM00387">
    <property type="entry name" value="HATPase_c"/>
    <property type="match status" value="1"/>
</dbReference>
<dbReference type="InterPro" id="IPR036890">
    <property type="entry name" value="HATPase_C_sf"/>
</dbReference>
<organism evidence="5 6">
    <name type="scientific">Halosimplex rubrum</name>
    <dbReference type="NCBI Taxonomy" id="869889"/>
    <lineage>
        <taxon>Archaea</taxon>
        <taxon>Methanobacteriati</taxon>
        <taxon>Methanobacteriota</taxon>
        <taxon>Stenosarchaea group</taxon>
        <taxon>Halobacteria</taxon>
        <taxon>Halobacteriales</taxon>
        <taxon>Haloarculaceae</taxon>
        <taxon>Halosimplex</taxon>
    </lineage>
</organism>
<dbReference type="Gene3D" id="3.30.450.20">
    <property type="entry name" value="PAS domain"/>
    <property type="match status" value="3"/>
</dbReference>
<dbReference type="KEGG" id="hrr:HZS55_04875"/>
<keyword evidence="6" id="KW-1185">Reference proteome</keyword>
<dbReference type="PROSITE" id="PS50112">
    <property type="entry name" value="PAS"/>
    <property type="match status" value="2"/>
</dbReference>
<dbReference type="InterPro" id="IPR003594">
    <property type="entry name" value="HATPase_dom"/>
</dbReference>
<feature type="domain" description="PAS" evidence="3">
    <location>
        <begin position="298"/>
        <end position="342"/>
    </location>
</feature>
<feature type="region of interest" description="Disordered" evidence="1">
    <location>
        <begin position="1"/>
        <end position="31"/>
    </location>
</feature>
<dbReference type="SUPFAM" id="SSF55874">
    <property type="entry name" value="ATPase domain of HSP90 chaperone/DNA topoisomerase II/histidine kinase"/>
    <property type="match status" value="1"/>
</dbReference>
<dbReference type="CDD" id="cd00130">
    <property type="entry name" value="PAS"/>
    <property type="match status" value="2"/>
</dbReference>
<dbReference type="Pfam" id="PF00989">
    <property type="entry name" value="PAS"/>
    <property type="match status" value="1"/>
</dbReference>
<dbReference type="InterPro" id="IPR013767">
    <property type="entry name" value="PAS_fold"/>
</dbReference>
<dbReference type="InterPro" id="IPR035965">
    <property type="entry name" value="PAS-like_dom_sf"/>
</dbReference>
<dbReference type="InterPro" id="IPR005467">
    <property type="entry name" value="His_kinase_dom"/>
</dbReference>
<sequence>MTSRDRVGSGGGAPPSDRPEPPTGPATDLPDEYETLFRTVDDAVFLVEVGGEDATDAFRYRRVNPAYESLTGLSPSEIRGETPREVFGESLGSDIAAEYRRCVETGETVEYEETLPPSAGGRTFETKLTPVRADDEVTRIVGISRDITERRERARELERNRDLLSKTERLARVGGWELDCRTETLRWTDGTRSIFDVDGGYEPTLADAIEFYHPEDRSRIRRLVRRCRETGTPYDVVLRAHTDAGEERWVRSFGETVAADGETAAGDAADAEAPGSSDAVAVRGAVMDVTEQRSRERDRRVFEKAVEQAGHGIVITDREGTIEYVNPAYAADTGYDRAEAVGLNPRIVKSGKHDREFYEDLWETILAGETWEAEIVNRRKSGELYHVDQTIAPIADDGEITHFVGIESETTDRRLREQRLNVLNRVLRHNLRNAMTVVRGHASVLRSELDDDDLRSHATTIEEWADDLTAIGEKAATARSLFERERDSDAVREVRETLSTVASEFAERYPDAEIAVDAPAGLRVRADDRLSVALREVVDNALAHHDRTPPAVTLEAESTGGATNWADIVVADTGPGLPESERAAIEAGEETQVTHGTGLGLWLARWVVAGFGGELSIEDNDPRGTVVRLRLPTPADGT</sequence>
<evidence type="ECO:0000259" key="2">
    <source>
        <dbReference type="PROSITE" id="PS50109"/>
    </source>
</evidence>
<dbReference type="EMBL" id="CP058910">
    <property type="protein sequence ID" value="QLH76676.1"/>
    <property type="molecule type" value="Genomic_DNA"/>
</dbReference>
<dbReference type="InterPro" id="IPR052155">
    <property type="entry name" value="Biofilm_reg_signaling"/>
</dbReference>
<gene>
    <name evidence="5" type="ORF">HZS55_04875</name>
</gene>
<proteinExistence type="predicted"/>
<dbReference type="PROSITE" id="PS50113">
    <property type="entry name" value="PAC"/>
    <property type="match status" value="2"/>
</dbReference>
<dbReference type="Pfam" id="PF08447">
    <property type="entry name" value="PAS_3"/>
    <property type="match status" value="1"/>
</dbReference>
<feature type="domain" description="PAC" evidence="4">
    <location>
        <begin position="109"/>
        <end position="159"/>
    </location>
</feature>
<reference evidence="5 6" key="1">
    <citation type="submission" date="2020-07" db="EMBL/GenBank/DDBJ databases">
        <title>Halosimplex pelagicum sp. nov. and Halosimplex rubrum sp. nov., isolated from salted brown alga Laminaria, and emended description of the genus Halosimplex.</title>
        <authorList>
            <person name="Cui H."/>
        </authorList>
    </citation>
    <scope>NUCLEOTIDE SEQUENCE [LARGE SCALE GENOMIC DNA]</scope>
    <source>
        <strain evidence="5 6">R27</strain>
    </source>
</reference>